<sequence>MEKPATKRRKVTEEEQVQCLLRAEEAGSMRLLDVMLKEYVGLAGSSLETSRALHARLREVADAGLAIEAKWGDGAMLQLNDPILQDLRSAGLIKPHRVRNAEAYAAALASVSVAAV</sequence>
<accession>A0A429YVK9</accession>
<dbReference type="EMBL" id="RWKW01000055">
    <property type="protein sequence ID" value="RST85497.1"/>
    <property type="molecule type" value="Genomic_DNA"/>
</dbReference>
<dbReference type="OrthoDB" id="9811594at2"/>
<dbReference type="RefSeq" id="WP_126700847.1">
    <property type="nucleotide sequence ID" value="NZ_RWKW01000055.1"/>
</dbReference>
<dbReference type="AlphaFoldDB" id="A0A429YVK9"/>
<evidence type="ECO:0000313" key="1">
    <source>
        <dbReference type="EMBL" id="RST85497.1"/>
    </source>
</evidence>
<organism evidence="1 2">
    <name type="scientific">Aquibium carbonis</name>
    <dbReference type="NCBI Taxonomy" id="2495581"/>
    <lineage>
        <taxon>Bacteria</taxon>
        <taxon>Pseudomonadati</taxon>
        <taxon>Pseudomonadota</taxon>
        <taxon>Alphaproteobacteria</taxon>
        <taxon>Hyphomicrobiales</taxon>
        <taxon>Phyllobacteriaceae</taxon>
        <taxon>Aquibium</taxon>
    </lineage>
</organism>
<proteinExistence type="predicted"/>
<name>A0A429YVK9_9HYPH</name>
<protein>
    <submittedName>
        <fullName evidence="1">Uncharacterized protein</fullName>
    </submittedName>
</protein>
<evidence type="ECO:0000313" key="2">
    <source>
        <dbReference type="Proteomes" id="UP000278398"/>
    </source>
</evidence>
<reference evidence="1 2" key="1">
    <citation type="submission" date="2018-12" db="EMBL/GenBank/DDBJ databases">
        <title>Mesorhizobium carbonis sp. nov., isolated from coal mine water.</title>
        <authorList>
            <person name="Xin W."/>
            <person name="Xu Z."/>
            <person name="Xiang F."/>
            <person name="Zhang J."/>
            <person name="Xi L."/>
            <person name="Liu J."/>
        </authorList>
    </citation>
    <scope>NUCLEOTIDE SEQUENCE [LARGE SCALE GENOMIC DNA]</scope>
    <source>
        <strain evidence="1 2">B2.3</strain>
    </source>
</reference>
<gene>
    <name evidence="1" type="ORF">EJC49_15530</name>
</gene>
<keyword evidence="2" id="KW-1185">Reference proteome</keyword>
<dbReference type="Proteomes" id="UP000278398">
    <property type="component" value="Unassembled WGS sequence"/>
</dbReference>
<comment type="caution">
    <text evidence="1">The sequence shown here is derived from an EMBL/GenBank/DDBJ whole genome shotgun (WGS) entry which is preliminary data.</text>
</comment>